<evidence type="ECO:0000256" key="3">
    <source>
        <dbReference type="ARBA" id="ARBA00022692"/>
    </source>
</evidence>
<evidence type="ECO:0000256" key="6">
    <source>
        <dbReference type="SAM" id="Phobius"/>
    </source>
</evidence>
<sequence length="277" mass="29342">MFETAIIVFREVLEAAIVIGIMAAATQAIPNKNKWLLSGIFLGLLGAVLVALLGNQLGELADGLGQELFNASVVGIAVVMLAWQTIWMSTQGASISNDAKKTGMAIKEGQKALSVLLVIVGLAILREGSEVVVFLYGISASGAQANSMLLGGGIGILSGMLVGFIIYTGLLHLPIGLFFKGTAILIAFLSAGMASQAANYLVQANKIPVLASPLWDLSSVLPNASILGSFLQTLLGYNARPDGIQVVFYVVTLLTIFFAIKWLNYRSKRLIRKDAML</sequence>
<evidence type="ECO:0000256" key="5">
    <source>
        <dbReference type="ARBA" id="ARBA00023136"/>
    </source>
</evidence>
<dbReference type="InterPro" id="IPR004923">
    <property type="entry name" value="FTR1/Fip1/EfeU"/>
</dbReference>
<keyword evidence="3 6" id="KW-0812">Transmembrane</keyword>
<dbReference type="GO" id="GO:0033573">
    <property type="term" value="C:high-affinity iron permease complex"/>
    <property type="evidence" value="ECO:0007669"/>
    <property type="project" value="InterPro"/>
</dbReference>
<feature type="transmembrane region" description="Helical" evidence="6">
    <location>
        <begin position="148"/>
        <end position="170"/>
    </location>
</feature>
<comment type="subcellular location">
    <subcellularLocation>
        <location evidence="1">Membrane</location>
        <topology evidence="1">Multi-pass membrane protein</topology>
    </subcellularLocation>
</comment>
<feature type="transmembrane region" description="Helical" evidence="6">
    <location>
        <begin position="182"/>
        <end position="202"/>
    </location>
</feature>
<dbReference type="AlphaFoldDB" id="A0A410H5N3"/>
<reference evidence="7 8" key="1">
    <citation type="journal article" date="2018" name="Environ. Microbiol.">
        <title>Genomes of ubiquitous marine and hypersaline Hydrogenovibrio, Thiomicrorhabdus and Thiomicrospira spp. encode a diversity of mechanisms to sustain chemolithoautotrophy in heterogeneous environments.</title>
        <authorList>
            <person name="Scott K.M."/>
            <person name="Williams J."/>
            <person name="Porter C.M.B."/>
            <person name="Russel S."/>
            <person name="Harmer T.L."/>
            <person name="Paul J.H."/>
            <person name="Antonen K.M."/>
            <person name="Bridges M.K."/>
            <person name="Camper G.J."/>
            <person name="Campla C.K."/>
            <person name="Casella L.G."/>
            <person name="Chase E."/>
            <person name="Conrad J.W."/>
            <person name="Cruz M.C."/>
            <person name="Dunlap D.S."/>
            <person name="Duran L."/>
            <person name="Fahsbender E.M."/>
            <person name="Goldsmith D.B."/>
            <person name="Keeley R.F."/>
            <person name="Kondoff M.R."/>
            <person name="Kussy B.I."/>
            <person name="Lane M.K."/>
            <person name="Lawler S."/>
            <person name="Leigh B.A."/>
            <person name="Lewis C."/>
            <person name="Lostal L.M."/>
            <person name="Marking D."/>
            <person name="Mancera P.A."/>
            <person name="McClenthan E.C."/>
            <person name="McIntyre E.A."/>
            <person name="Mine J.A."/>
            <person name="Modi S."/>
            <person name="Moore B.D."/>
            <person name="Morgan W.A."/>
            <person name="Nelson K.M."/>
            <person name="Nguyen K.N."/>
            <person name="Ogburn N."/>
            <person name="Parrino D.G."/>
            <person name="Pedapudi A.D."/>
            <person name="Pelham R.P."/>
            <person name="Preece A.M."/>
            <person name="Rampersad E.A."/>
            <person name="Richardson J.C."/>
            <person name="Rodgers C.M."/>
            <person name="Schaffer B.L."/>
            <person name="Sheridan N.E."/>
            <person name="Solone M.R."/>
            <person name="Staley Z.R."/>
            <person name="Tabuchi M."/>
            <person name="Waide R.J."/>
            <person name="Wanjugi P.W."/>
            <person name="Young S."/>
            <person name="Clum A."/>
            <person name="Daum C."/>
            <person name="Huntemann M."/>
            <person name="Ivanova N."/>
            <person name="Kyrpides N."/>
            <person name="Mikhailova N."/>
            <person name="Palaniappan K."/>
            <person name="Pillay M."/>
            <person name="Reddy T.B.K."/>
            <person name="Shapiro N."/>
            <person name="Stamatis D."/>
            <person name="Varghese N."/>
            <person name="Woyke T."/>
            <person name="Boden R."/>
            <person name="Freyermuth S.K."/>
            <person name="Kerfeld C.A."/>
        </authorList>
    </citation>
    <scope>NUCLEOTIDE SEQUENCE [LARGE SCALE GENOMIC DNA]</scope>
    <source>
        <strain evidence="7 8">JR-2</strain>
    </source>
</reference>
<evidence type="ECO:0000256" key="1">
    <source>
        <dbReference type="ARBA" id="ARBA00004141"/>
    </source>
</evidence>
<dbReference type="GO" id="GO:0015093">
    <property type="term" value="F:ferrous iron transmembrane transporter activity"/>
    <property type="evidence" value="ECO:0007669"/>
    <property type="project" value="TreeGrafter"/>
</dbReference>
<gene>
    <name evidence="7" type="ORF">EPV75_11510</name>
</gene>
<dbReference type="PANTHER" id="PTHR31632">
    <property type="entry name" value="IRON TRANSPORTER FTH1"/>
    <property type="match status" value="1"/>
</dbReference>
<feature type="transmembrane region" description="Helical" evidence="6">
    <location>
        <begin position="112"/>
        <end position="136"/>
    </location>
</feature>
<protein>
    <submittedName>
        <fullName evidence="7">Iron permease</fullName>
    </submittedName>
</protein>
<dbReference type="RefSeq" id="WP_011371514.1">
    <property type="nucleotide sequence ID" value="NZ_CP035033.1"/>
</dbReference>
<proteinExistence type="inferred from homology"/>
<keyword evidence="4 6" id="KW-1133">Transmembrane helix</keyword>
<dbReference type="Pfam" id="PF03239">
    <property type="entry name" value="FTR1"/>
    <property type="match status" value="1"/>
</dbReference>
<dbReference type="EMBL" id="CP035033">
    <property type="protein sequence ID" value="QAB16244.1"/>
    <property type="molecule type" value="Genomic_DNA"/>
</dbReference>
<organism evidence="7 8">
    <name type="scientific">Hydrogenovibrio thermophilus</name>
    <dbReference type="NCBI Taxonomy" id="265883"/>
    <lineage>
        <taxon>Bacteria</taxon>
        <taxon>Pseudomonadati</taxon>
        <taxon>Pseudomonadota</taxon>
        <taxon>Gammaproteobacteria</taxon>
        <taxon>Thiotrichales</taxon>
        <taxon>Piscirickettsiaceae</taxon>
        <taxon>Hydrogenovibrio</taxon>
    </lineage>
</organism>
<feature type="transmembrane region" description="Helical" evidence="6">
    <location>
        <begin position="35"/>
        <end position="55"/>
    </location>
</feature>
<feature type="transmembrane region" description="Helical" evidence="6">
    <location>
        <begin position="243"/>
        <end position="263"/>
    </location>
</feature>
<dbReference type="KEGG" id="htr:EPV75_11510"/>
<dbReference type="PANTHER" id="PTHR31632:SF2">
    <property type="entry name" value="PLASMA MEMBRANE IRON PERMEASE"/>
    <property type="match status" value="1"/>
</dbReference>
<name>A0A410H5N3_9GAMM</name>
<evidence type="ECO:0000313" key="8">
    <source>
        <dbReference type="Proteomes" id="UP000285478"/>
    </source>
</evidence>
<evidence type="ECO:0000256" key="2">
    <source>
        <dbReference type="ARBA" id="ARBA00008333"/>
    </source>
</evidence>
<evidence type="ECO:0000256" key="4">
    <source>
        <dbReference type="ARBA" id="ARBA00022989"/>
    </source>
</evidence>
<comment type="similarity">
    <text evidence="2">Belongs to the oxidase-dependent Fe transporter (OFeT) (TC 9.A.10.1) family.</text>
</comment>
<accession>A0A410H5N3</accession>
<keyword evidence="8" id="KW-1185">Reference proteome</keyword>
<evidence type="ECO:0000313" key="7">
    <source>
        <dbReference type="EMBL" id="QAB16244.1"/>
    </source>
</evidence>
<keyword evidence="5 6" id="KW-0472">Membrane</keyword>
<dbReference type="Proteomes" id="UP000285478">
    <property type="component" value="Chromosome"/>
</dbReference>
<feature type="transmembrane region" description="Helical" evidence="6">
    <location>
        <begin position="67"/>
        <end position="86"/>
    </location>
</feature>